<evidence type="ECO:0000256" key="8">
    <source>
        <dbReference type="HAMAP-Rule" id="MF_00473"/>
    </source>
</evidence>
<evidence type="ECO:0000313" key="10">
    <source>
        <dbReference type="EMBL" id="MDF9407789.1"/>
    </source>
</evidence>
<dbReference type="InterPro" id="IPR046348">
    <property type="entry name" value="SIS_dom_sf"/>
</dbReference>
<dbReference type="FunFam" id="3.40.50.10490:FF:000015">
    <property type="entry name" value="Glucose-6-phosphate isomerase"/>
    <property type="match status" value="1"/>
</dbReference>
<dbReference type="NCBIfam" id="NF010697">
    <property type="entry name" value="PRK14097.1"/>
    <property type="match status" value="1"/>
</dbReference>
<keyword evidence="6 8" id="KW-0413">Isomerase</keyword>
<dbReference type="InterPro" id="IPR018189">
    <property type="entry name" value="Phosphoglucose_isomerase_CS"/>
</dbReference>
<comment type="caution">
    <text evidence="8">Lacks conserved residue(s) required for the propagation of feature annotation.</text>
</comment>
<evidence type="ECO:0000256" key="3">
    <source>
        <dbReference type="ARBA" id="ARBA00022432"/>
    </source>
</evidence>
<dbReference type="GO" id="GO:0048029">
    <property type="term" value="F:monosaccharide binding"/>
    <property type="evidence" value="ECO:0007669"/>
    <property type="project" value="TreeGrafter"/>
</dbReference>
<dbReference type="Proteomes" id="UP001154312">
    <property type="component" value="Unassembled WGS sequence"/>
</dbReference>
<dbReference type="EMBL" id="JAKOAV010000007">
    <property type="protein sequence ID" value="MDF9407789.1"/>
    <property type="molecule type" value="Genomic_DNA"/>
</dbReference>
<accession>A0A9X4H7J5</accession>
<proteinExistence type="inferred from homology"/>
<dbReference type="GO" id="GO:0006094">
    <property type="term" value="P:gluconeogenesis"/>
    <property type="evidence" value="ECO:0007669"/>
    <property type="project" value="UniProtKB-UniRule"/>
</dbReference>
<gene>
    <name evidence="8" type="primary">pgi</name>
    <name evidence="10" type="ORF">L7E55_05355</name>
</gene>
<keyword evidence="3 8" id="KW-0312">Gluconeogenesis</keyword>
<dbReference type="FunFam" id="3.40.50.10490:FF:000016">
    <property type="entry name" value="Glucose-6-phosphate isomerase"/>
    <property type="match status" value="1"/>
</dbReference>
<evidence type="ECO:0000256" key="9">
    <source>
        <dbReference type="RuleBase" id="RU000612"/>
    </source>
</evidence>
<comment type="subcellular location">
    <subcellularLocation>
        <location evidence="8">Cytoplasm</location>
    </subcellularLocation>
</comment>
<dbReference type="InterPro" id="IPR035482">
    <property type="entry name" value="SIS_PGI_2"/>
</dbReference>
<dbReference type="PANTHER" id="PTHR11469:SF1">
    <property type="entry name" value="GLUCOSE-6-PHOSPHATE ISOMERASE"/>
    <property type="match status" value="1"/>
</dbReference>
<dbReference type="PROSITE" id="PS00174">
    <property type="entry name" value="P_GLUCOSE_ISOMERASE_2"/>
    <property type="match status" value="1"/>
</dbReference>
<dbReference type="CDD" id="cd05015">
    <property type="entry name" value="SIS_PGI_1"/>
    <property type="match status" value="1"/>
</dbReference>
<comment type="pathway">
    <text evidence="1 8 9">Carbohydrate degradation; glycolysis; D-glyceraldehyde 3-phosphate and glycerone phosphate from D-glucose: step 2/4.</text>
</comment>
<dbReference type="GO" id="GO:0097367">
    <property type="term" value="F:carbohydrate derivative binding"/>
    <property type="evidence" value="ECO:0007669"/>
    <property type="project" value="InterPro"/>
</dbReference>
<evidence type="ECO:0000256" key="5">
    <source>
        <dbReference type="ARBA" id="ARBA00023152"/>
    </source>
</evidence>
<dbReference type="RefSeq" id="WP_277443040.1">
    <property type="nucleotide sequence ID" value="NZ_JAKOAV010000007.1"/>
</dbReference>
<dbReference type="CDD" id="cd05016">
    <property type="entry name" value="SIS_PGI_2"/>
    <property type="match status" value="1"/>
</dbReference>
<comment type="similarity">
    <text evidence="2 8 9">Belongs to the GPI family.</text>
</comment>
<comment type="function">
    <text evidence="8">Catalyzes the reversible isomerization of glucose-6-phosphate to fructose-6-phosphate.</text>
</comment>
<sequence length="438" mass="48647">MRDITLDYSNVLDFISQLEMARLEETVNLYHRMLHNGTGAGSDFLGWLDLPNSYDQEEFERVKAAAEDIRKKAGVFLVVGIGGSYLGARAAIEMLGHCFYNEVPGDKRRGPKIYFVGQNVSSLYINSLLEVIEGQDICVNVISKSGTTTEPALVFRILKEYMDNKYGRVEAGKRIYATTDKSKGALRLLSEQEGYETFVVPDNIGGRYSVLTSVGLLPMAVAGIDLNEVMRGAQVAAKDLGVSSLNDNMCYQYAALRNILYDKGKTIEVLVNYESSLFYLGEWFKQLFGESEGKDGKGIFPASLNFTTDLHSMGQYIQDGRRNLFETVINIESSHNDIVIKKIKGDMDGLNYLEGKTISFVNKKAMEGTIAAHVEGGVPNLIINVPDIAAYYFGYLVYFFEKACAMSGYLLGVNPFNQPGVEAYKKNMFKLLGKPKGE</sequence>
<keyword evidence="11" id="KW-1185">Reference proteome</keyword>
<dbReference type="GO" id="GO:0006096">
    <property type="term" value="P:glycolytic process"/>
    <property type="evidence" value="ECO:0007669"/>
    <property type="project" value="UniProtKB-UniRule"/>
</dbReference>
<dbReference type="GO" id="GO:0005829">
    <property type="term" value="C:cytosol"/>
    <property type="evidence" value="ECO:0007669"/>
    <property type="project" value="TreeGrafter"/>
</dbReference>
<dbReference type="PRINTS" id="PR00662">
    <property type="entry name" value="G6PISOMERASE"/>
</dbReference>
<comment type="pathway">
    <text evidence="8">Carbohydrate biosynthesis; gluconeogenesis.</text>
</comment>
<comment type="caution">
    <text evidence="10">The sequence shown here is derived from an EMBL/GenBank/DDBJ whole genome shotgun (WGS) entry which is preliminary data.</text>
</comment>
<reference evidence="10" key="1">
    <citation type="submission" date="2022-02" db="EMBL/GenBank/DDBJ databases">
        <authorList>
            <person name="Leng L."/>
        </authorList>
    </citation>
    <scope>NUCLEOTIDE SEQUENCE</scope>
    <source>
        <strain evidence="10">JI</strain>
    </source>
</reference>
<dbReference type="PROSITE" id="PS51463">
    <property type="entry name" value="P_GLUCOSE_ISOMERASE_3"/>
    <property type="match status" value="1"/>
</dbReference>
<name>A0A9X4H7J5_9FIRM</name>
<keyword evidence="5 8" id="KW-0324">Glycolysis</keyword>
<dbReference type="SUPFAM" id="SSF53697">
    <property type="entry name" value="SIS domain"/>
    <property type="match status" value="1"/>
</dbReference>
<dbReference type="InterPro" id="IPR001672">
    <property type="entry name" value="G6P_Isomerase"/>
</dbReference>
<feature type="active site" evidence="8">
    <location>
        <position position="425"/>
    </location>
</feature>
<dbReference type="Pfam" id="PF00342">
    <property type="entry name" value="PGI"/>
    <property type="match status" value="1"/>
</dbReference>
<evidence type="ECO:0000313" key="11">
    <source>
        <dbReference type="Proteomes" id="UP001154312"/>
    </source>
</evidence>
<evidence type="ECO:0000256" key="4">
    <source>
        <dbReference type="ARBA" id="ARBA00022490"/>
    </source>
</evidence>
<dbReference type="GO" id="GO:0004347">
    <property type="term" value="F:glucose-6-phosphate isomerase activity"/>
    <property type="evidence" value="ECO:0007669"/>
    <property type="project" value="UniProtKB-UniRule"/>
</dbReference>
<evidence type="ECO:0000256" key="6">
    <source>
        <dbReference type="ARBA" id="ARBA00023235"/>
    </source>
</evidence>
<dbReference type="HAMAP" id="MF_00473">
    <property type="entry name" value="G6P_isomerase"/>
    <property type="match status" value="1"/>
</dbReference>
<dbReference type="PANTHER" id="PTHR11469">
    <property type="entry name" value="GLUCOSE-6-PHOSPHATE ISOMERASE"/>
    <property type="match status" value="1"/>
</dbReference>
<keyword evidence="4 8" id="KW-0963">Cytoplasm</keyword>
<dbReference type="EC" id="5.3.1.9" evidence="8"/>
<protein>
    <recommendedName>
        <fullName evidence="8">Glucose-6-phosphate isomerase</fullName>
        <shortName evidence="8">GPI</shortName>
        <ecNumber evidence="8">5.3.1.9</ecNumber>
    </recommendedName>
    <alternativeName>
        <fullName evidence="8">Phosphoglucose isomerase</fullName>
        <shortName evidence="8">PGI</shortName>
    </alternativeName>
    <alternativeName>
        <fullName evidence="8">Phosphohexose isomerase</fullName>
        <shortName evidence="8">PHI</shortName>
    </alternativeName>
</protein>
<dbReference type="AlphaFoldDB" id="A0A9X4H7J5"/>
<dbReference type="GO" id="GO:0051156">
    <property type="term" value="P:glucose 6-phosphate metabolic process"/>
    <property type="evidence" value="ECO:0007669"/>
    <property type="project" value="TreeGrafter"/>
</dbReference>
<organism evidence="10 11">
    <name type="scientific">Pelotomaculum isophthalicicum JI</name>
    <dbReference type="NCBI Taxonomy" id="947010"/>
    <lineage>
        <taxon>Bacteria</taxon>
        <taxon>Bacillati</taxon>
        <taxon>Bacillota</taxon>
        <taxon>Clostridia</taxon>
        <taxon>Eubacteriales</taxon>
        <taxon>Desulfotomaculaceae</taxon>
        <taxon>Pelotomaculum</taxon>
    </lineage>
</organism>
<feature type="active site" description="Proton donor" evidence="8">
    <location>
        <position position="290"/>
    </location>
</feature>
<evidence type="ECO:0000256" key="2">
    <source>
        <dbReference type="ARBA" id="ARBA00006604"/>
    </source>
</evidence>
<comment type="catalytic activity">
    <reaction evidence="7 8 9">
        <text>alpha-D-glucose 6-phosphate = beta-D-fructose 6-phosphate</text>
        <dbReference type="Rhea" id="RHEA:11816"/>
        <dbReference type="ChEBI" id="CHEBI:57634"/>
        <dbReference type="ChEBI" id="CHEBI:58225"/>
        <dbReference type="EC" id="5.3.1.9"/>
    </reaction>
</comment>
<dbReference type="Gene3D" id="3.40.50.10490">
    <property type="entry name" value="Glucose-6-phosphate isomerase like protein, domain 1"/>
    <property type="match status" value="3"/>
</dbReference>
<dbReference type="PROSITE" id="PS00765">
    <property type="entry name" value="P_GLUCOSE_ISOMERASE_1"/>
    <property type="match status" value="1"/>
</dbReference>
<evidence type="ECO:0000256" key="1">
    <source>
        <dbReference type="ARBA" id="ARBA00004926"/>
    </source>
</evidence>
<dbReference type="InterPro" id="IPR035476">
    <property type="entry name" value="SIS_PGI_1"/>
</dbReference>
<evidence type="ECO:0000256" key="7">
    <source>
        <dbReference type="ARBA" id="ARBA00029321"/>
    </source>
</evidence>